<evidence type="ECO:0000313" key="1">
    <source>
        <dbReference type="EMBL" id="KKL44351.1"/>
    </source>
</evidence>
<accession>A0A0F9CSB3</accession>
<sequence length="74" mass="8903">MPSKMVTPQKDCKYLKTCNLMGIANDCTIWKQNTKKCFIFKLMKDVQELMYFKEQIENKKTFQELVEPHPHELF</sequence>
<dbReference type="EMBL" id="LAZR01034790">
    <property type="protein sequence ID" value="KKL44351.1"/>
    <property type="molecule type" value="Genomic_DNA"/>
</dbReference>
<name>A0A0F9CSB3_9ZZZZ</name>
<comment type="caution">
    <text evidence="1">The sequence shown here is derived from an EMBL/GenBank/DDBJ whole genome shotgun (WGS) entry which is preliminary data.</text>
</comment>
<proteinExistence type="predicted"/>
<organism evidence="1">
    <name type="scientific">marine sediment metagenome</name>
    <dbReference type="NCBI Taxonomy" id="412755"/>
    <lineage>
        <taxon>unclassified sequences</taxon>
        <taxon>metagenomes</taxon>
        <taxon>ecological metagenomes</taxon>
    </lineage>
</organism>
<reference evidence="1" key="1">
    <citation type="journal article" date="2015" name="Nature">
        <title>Complex archaea that bridge the gap between prokaryotes and eukaryotes.</title>
        <authorList>
            <person name="Spang A."/>
            <person name="Saw J.H."/>
            <person name="Jorgensen S.L."/>
            <person name="Zaremba-Niedzwiedzka K."/>
            <person name="Martijn J."/>
            <person name="Lind A.E."/>
            <person name="van Eijk R."/>
            <person name="Schleper C."/>
            <person name="Guy L."/>
            <person name="Ettema T.J."/>
        </authorList>
    </citation>
    <scope>NUCLEOTIDE SEQUENCE</scope>
</reference>
<gene>
    <name evidence="1" type="ORF">LCGC14_2366560</name>
</gene>
<protein>
    <submittedName>
        <fullName evidence="1">Uncharacterized protein</fullName>
    </submittedName>
</protein>
<dbReference type="AlphaFoldDB" id="A0A0F9CSB3"/>